<dbReference type="AlphaFoldDB" id="A0A7I8KB79"/>
<evidence type="ECO:0000313" key="2">
    <source>
        <dbReference type="Proteomes" id="UP000663760"/>
    </source>
</evidence>
<proteinExistence type="predicted"/>
<organism evidence="1 2">
    <name type="scientific">Spirodela intermedia</name>
    <name type="common">Intermediate duckweed</name>
    <dbReference type="NCBI Taxonomy" id="51605"/>
    <lineage>
        <taxon>Eukaryota</taxon>
        <taxon>Viridiplantae</taxon>
        <taxon>Streptophyta</taxon>
        <taxon>Embryophyta</taxon>
        <taxon>Tracheophyta</taxon>
        <taxon>Spermatophyta</taxon>
        <taxon>Magnoliopsida</taxon>
        <taxon>Liliopsida</taxon>
        <taxon>Araceae</taxon>
        <taxon>Lemnoideae</taxon>
        <taxon>Spirodela</taxon>
    </lineage>
</organism>
<keyword evidence="2" id="KW-1185">Reference proteome</keyword>
<accession>A0A7I8KB79</accession>
<dbReference type="Proteomes" id="UP000663760">
    <property type="component" value="Chromosome 4"/>
</dbReference>
<evidence type="ECO:0000313" key="1">
    <source>
        <dbReference type="EMBL" id="CAA7394913.1"/>
    </source>
</evidence>
<name>A0A7I8KB79_SPIIN</name>
<reference evidence="1" key="1">
    <citation type="submission" date="2020-02" db="EMBL/GenBank/DDBJ databases">
        <authorList>
            <person name="Scholz U."/>
            <person name="Mascher M."/>
            <person name="Fiebig A."/>
        </authorList>
    </citation>
    <scope>NUCLEOTIDE SEQUENCE</scope>
</reference>
<dbReference type="EMBL" id="LR746267">
    <property type="protein sequence ID" value="CAA7394913.1"/>
    <property type="molecule type" value="Genomic_DNA"/>
</dbReference>
<protein>
    <submittedName>
        <fullName evidence="1">Uncharacterized protein</fullName>
    </submittedName>
</protein>
<gene>
    <name evidence="1" type="ORF">SI8410_04005574</name>
</gene>
<sequence length="99" mass="10613">MPMALMRSIQAESPLREREITSTPSYMAASKPAMTSESSKMSPWPTLYAATLAPGAPPLAVPFMTPKRLTLGTKLPPAVESVCVPWPSKSRGLLNSSPE</sequence>